<comment type="caution">
    <text evidence="2">The sequence shown here is derived from an EMBL/GenBank/DDBJ whole genome shotgun (WGS) entry which is preliminary data.</text>
</comment>
<dbReference type="EMBL" id="JANCYW010000005">
    <property type="protein sequence ID" value="KAK4535547.1"/>
    <property type="molecule type" value="Genomic_DNA"/>
</dbReference>
<feature type="compositionally biased region" description="Acidic residues" evidence="1">
    <location>
        <begin position="444"/>
        <end position="454"/>
    </location>
</feature>
<dbReference type="GO" id="GO:0071479">
    <property type="term" value="P:cellular response to ionizing radiation"/>
    <property type="evidence" value="ECO:0007669"/>
    <property type="project" value="TreeGrafter"/>
</dbReference>
<dbReference type="PANTHER" id="PTHR15237">
    <property type="entry name" value="DNA REPAIR PROTEIN RAD9"/>
    <property type="match status" value="1"/>
</dbReference>
<feature type="region of interest" description="Disordered" evidence="1">
    <location>
        <begin position="415"/>
        <end position="484"/>
    </location>
</feature>
<dbReference type="AlphaFoldDB" id="A0AAV9IT94"/>
<feature type="compositionally biased region" description="Basic and acidic residues" evidence="1">
    <location>
        <begin position="430"/>
        <end position="443"/>
    </location>
</feature>
<dbReference type="Gene3D" id="3.70.10.10">
    <property type="match status" value="1"/>
</dbReference>
<dbReference type="Proteomes" id="UP001301350">
    <property type="component" value="Unassembled WGS sequence"/>
</dbReference>
<organism evidence="2 3">
    <name type="scientific">Cyanidium caldarium</name>
    <name type="common">Red alga</name>
    <dbReference type="NCBI Taxonomy" id="2771"/>
    <lineage>
        <taxon>Eukaryota</taxon>
        <taxon>Rhodophyta</taxon>
        <taxon>Bangiophyceae</taxon>
        <taxon>Cyanidiales</taxon>
        <taxon>Cyanidiaceae</taxon>
        <taxon>Cyanidium</taxon>
    </lineage>
</organism>
<gene>
    <name evidence="2" type="ORF">CDCA_CDCA05G1572</name>
</gene>
<evidence type="ECO:0000313" key="2">
    <source>
        <dbReference type="EMBL" id="KAK4535547.1"/>
    </source>
</evidence>
<proteinExistence type="predicted"/>
<name>A0AAV9IT94_CYACA</name>
<sequence>MTRGDDATTPFRVRLAAPAQVRAVSRCMLCALRSPFGSGQSSGAANDASGLALVWWRDVFWVTATNAARTAYARWAFPSGYIVAEGGSRFDAALSTGADWVAVRVSPRLLWPIVKSAAGGAGSSWAGDGGGSVTVTTAASVEQMEIRLDERRSSVVVETVLAGAYGERGMRAPASFEDARHLRRRYRLFCEELPTCPELSLDASRWHSCVRASGRVFCSALANVHRRVGQVTLRALPHALQLASFVEGAAAESETGSLLLLRTEVHVDGRDLDAYEGPCTTPDTTGASSPAGAITFALRPFATAMEFADRMDVPATLRFGAAGYPLCVQLRLSAAPTSAGIVSAETAIEAEFVLATRSPTETLASEAMPRAADAAAASNGLRGSVRKAAAAPVSPAHSMTTATSTESLAAAATDIRHGGASVPSTPSPRRTPDPTRRALYPEHADEDTASEADYVESTPPPSAAFAPLTTTAHRTRSPDSEWAF</sequence>
<dbReference type="Pfam" id="PF04139">
    <property type="entry name" value="Rad9"/>
    <property type="match status" value="1"/>
</dbReference>
<dbReference type="GO" id="GO:0006281">
    <property type="term" value="P:DNA repair"/>
    <property type="evidence" value="ECO:0007669"/>
    <property type="project" value="TreeGrafter"/>
</dbReference>
<dbReference type="GO" id="GO:0031573">
    <property type="term" value="P:mitotic intra-S DNA damage checkpoint signaling"/>
    <property type="evidence" value="ECO:0007669"/>
    <property type="project" value="TreeGrafter"/>
</dbReference>
<dbReference type="InterPro" id="IPR007268">
    <property type="entry name" value="Rad9/Ddc1"/>
</dbReference>
<dbReference type="PANTHER" id="PTHR15237:SF0">
    <property type="entry name" value="CELL CYCLE CHECKPOINT CONTROL PROTEIN"/>
    <property type="match status" value="1"/>
</dbReference>
<keyword evidence="3" id="KW-1185">Reference proteome</keyword>
<evidence type="ECO:0000313" key="3">
    <source>
        <dbReference type="Proteomes" id="UP001301350"/>
    </source>
</evidence>
<evidence type="ECO:0000256" key="1">
    <source>
        <dbReference type="SAM" id="MobiDB-lite"/>
    </source>
</evidence>
<dbReference type="GO" id="GO:0000076">
    <property type="term" value="P:DNA replication checkpoint signaling"/>
    <property type="evidence" value="ECO:0007669"/>
    <property type="project" value="TreeGrafter"/>
</dbReference>
<accession>A0AAV9IT94</accession>
<dbReference type="GO" id="GO:0030896">
    <property type="term" value="C:checkpoint clamp complex"/>
    <property type="evidence" value="ECO:0007669"/>
    <property type="project" value="InterPro"/>
</dbReference>
<protein>
    <submittedName>
        <fullName evidence="2">Uncharacterized protein</fullName>
    </submittedName>
</protein>
<reference evidence="2 3" key="1">
    <citation type="submission" date="2022-07" db="EMBL/GenBank/DDBJ databases">
        <title>Genome-wide signatures of adaptation to extreme environments.</title>
        <authorList>
            <person name="Cho C.H."/>
            <person name="Yoon H.S."/>
        </authorList>
    </citation>
    <scope>NUCLEOTIDE SEQUENCE [LARGE SCALE GENOMIC DNA]</scope>
    <source>
        <strain evidence="2 3">DBV 063 E5</strain>
    </source>
</reference>